<proteinExistence type="predicted"/>
<gene>
    <name evidence="2" type="ORF">GB864_13735</name>
</gene>
<feature type="transmembrane region" description="Helical" evidence="1">
    <location>
        <begin position="74"/>
        <end position="98"/>
    </location>
</feature>
<feature type="transmembrane region" description="Helical" evidence="1">
    <location>
        <begin position="183"/>
        <end position="208"/>
    </location>
</feature>
<dbReference type="RefSeq" id="WP_160426005.1">
    <property type="nucleotide sequence ID" value="NZ_WSTA01000069.1"/>
</dbReference>
<sequence>MTSDAAGDEDEEAAERLTDAQRALRAQLLATEHWSLLASRSTTQGEVLTRIAIYLTLVSAGLVLLGILSQATGFSGWFGAAAVGILLVLVLLGFITLVRVYNTATEDLAYVLAMNRLRAAYLDLDPGIGRYLLMGTTEDQAGIDRTYHPFFPRPVSQVLGSSMMIITVVTAVVTGLFTGGLCAWLGLPVAAAVAAGIVAASVVIGLALRNGYVRYRRSLAALERLRND</sequence>
<evidence type="ECO:0000256" key="1">
    <source>
        <dbReference type="SAM" id="Phobius"/>
    </source>
</evidence>
<accession>A0A6I4P7A3</accession>
<feature type="transmembrane region" description="Helical" evidence="1">
    <location>
        <begin position="47"/>
        <end position="68"/>
    </location>
</feature>
<organism evidence="2 3">
    <name type="scientific">Agromyces seonyuensis</name>
    <dbReference type="NCBI Taxonomy" id="2662446"/>
    <lineage>
        <taxon>Bacteria</taxon>
        <taxon>Bacillati</taxon>
        <taxon>Actinomycetota</taxon>
        <taxon>Actinomycetes</taxon>
        <taxon>Micrococcales</taxon>
        <taxon>Microbacteriaceae</taxon>
        <taxon>Agromyces</taxon>
    </lineage>
</organism>
<feature type="transmembrane region" description="Helical" evidence="1">
    <location>
        <begin position="158"/>
        <end position="177"/>
    </location>
</feature>
<reference evidence="2 3" key="1">
    <citation type="submission" date="2019-12" db="EMBL/GenBank/DDBJ databases">
        <authorList>
            <person name="Kim Y.S."/>
        </authorList>
    </citation>
    <scope>NUCLEOTIDE SEQUENCE [LARGE SCALE GENOMIC DNA]</scope>
    <source>
        <strain evidence="2 3">MMS17-SY077</strain>
    </source>
</reference>
<dbReference type="EMBL" id="WSTA01000069">
    <property type="protein sequence ID" value="MWB99607.1"/>
    <property type="molecule type" value="Genomic_DNA"/>
</dbReference>
<protein>
    <submittedName>
        <fullName evidence="2">Uncharacterized protein</fullName>
    </submittedName>
</protein>
<keyword evidence="3" id="KW-1185">Reference proteome</keyword>
<comment type="caution">
    <text evidence="2">The sequence shown here is derived from an EMBL/GenBank/DDBJ whole genome shotgun (WGS) entry which is preliminary data.</text>
</comment>
<evidence type="ECO:0000313" key="2">
    <source>
        <dbReference type="EMBL" id="MWB99607.1"/>
    </source>
</evidence>
<evidence type="ECO:0000313" key="3">
    <source>
        <dbReference type="Proteomes" id="UP000438182"/>
    </source>
</evidence>
<dbReference type="Proteomes" id="UP000438182">
    <property type="component" value="Unassembled WGS sequence"/>
</dbReference>
<keyword evidence="1" id="KW-0472">Membrane</keyword>
<keyword evidence="1" id="KW-0812">Transmembrane</keyword>
<name>A0A6I4P7A3_9MICO</name>
<keyword evidence="1" id="KW-1133">Transmembrane helix</keyword>
<dbReference type="AlphaFoldDB" id="A0A6I4P7A3"/>